<proteinExistence type="predicted"/>
<reference evidence="1" key="1">
    <citation type="submission" date="2024-09" db="EMBL/GenBank/DDBJ databases">
        <title>Black Yeasts Isolated from many extreme environments.</title>
        <authorList>
            <person name="Coleine C."/>
            <person name="Stajich J.E."/>
            <person name="Selbmann L."/>
        </authorList>
    </citation>
    <scope>NUCLEOTIDE SEQUENCE</scope>
    <source>
        <strain evidence="1">CCFEE 5737</strain>
    </source>
</reference>
<organism evidence="1 2">
    <name type="scientific">Coniosporium uncinatum</name>
    <dbReference type="NCBI Taxonomy" id="93489"/>
    <lineage>
        <taxon>Eukaryota</taxon>
        <taxon>Fungi</taxon>
        <taxon>Dikarya</taxon>
        <taxon>Ascomycota</taxon>
        <taxon>Pezizomycotina</taxon>
        <taxon>Dothideomycetes</taxon>
        <taxon>Dothideomycetes incertae sedis</taxon>
        <taxon>Coniosporium</taxon>
    </lineage>
</organism>
<name>A0ACC3DH78_9PEZI</name>
<gene>
    <name evidence="1" type="ORF">LTS18_014429</name>
</gene>
<protein>
    <submittedName>
        <fullName evidence="1">Uncharacterized protein</fullName>
    </submittedName>
</protein>
<comment type="caution">
    <text evidence="1">The sequence shown here is derived from an EMBL/GenBank/DDBJ whole genome shotgun (WGS) entry which is preliminary data.</text>
</comment>
<sequence length="418" mass="42513">MFGQSSSAPSFNFGAASQPTQTPSSSTSFIFGQPPASQASQSQSPAPSTGGLFNFGASQASQSQPPAVTAGATFNLGQTNQAPAPAATSASLFNFTQSSGPSFGASQSQLQDANATTVHPSPSLSKTGAFNFGQFGQPPQAKEQGTLKDATSSKATSGAPFSFTPASASAPSVAFNTPSSQPTSQAGVVPSTQGEALFSRIEFGASKPGQHAPPAGNPQTPAKAPFSSDAMQTSPDEVRSQPPAAQSTEPPTKSNPFAGLNAGASSATSPGPAMTSAAGNASTPDRPFGNFFNMGASSTPQTATKTGSLLSGTKFAPSPAPIASKANNSETPASVPRFQDSVSAMQKSSSNSVSLLSSGGEQARRFKELNVGLLNHLQEQPQDSDWTVIMKYYLQKSVEITGKPQPRTATQISETSRS</sequence>
<dbReference type="EMBL" id="JAWDJW010004618">
    <property type="protein sequence ID" value="KAK3073492.1"/>
    <property type="molecule type" value="Genomic_DNA"/>
</dbReference>
<evidence type="ECO:0000313" key="2">
    <source>
        <dbReference type="Proteomes" id="UP001186974"/>
    </source>
</evidence>
<keyword evidence="2" id="KW-1185">Reference proteome</keyword>
<dbReference type="Proteomes" id="UP001186974">
    <property type="component" value="Unassembled WGS sequence"/>
</dbReference>
<feature type="non-terminal residue" evidence="1">
    <location>
        <position position="418"/>
    </location>
</feature>
<accession>A0ACC3DH78</accession>
<evidence type="ECO:0000313" key="1">
    <source>
        <dbReference type="EMBL" id="KAK3073492.1"/>
    </source>
</evidence>